<keyword evidence="6 12" id="KW-0812">Transmembrane</keyword>
<dbReference type="GO" id="GO:0045259">
    <property type="term" value="C:proton-transporting ATP synthase complex"/>
    <property type="evidence" value="ECO:0007669"/>
    <property type="project" value="UniProtKB-KW"/>
</dbReference>
<evidence type="ECO:0000256" key="3">
    <source>
        <dbReference type="ARBA" id="ARBA00011291"/>
    </source>
</evidence>
<protein>
    <recommendedName>
        <fullName evidence="12">ATP synthase complex subunit 8</fullName>
    </recommendedName>
</protein>
<dbReference type="InterPro" id="IPR001421">
    <property type="entry name" value="ATP8_metazoa"/>
</dbReference>
<accession>A0A3G3MEM0</accession>
<geneLocation type="mitochondrion" evidence="14"/>
<dbReference type="GO" id="GO:0015078">
    <property type="term" value="F:proton transmembrane transporter activity"/>
    <property type="evidence" value="ECO:0007669"/>
    <property type="project" value="InterPro"/>
</dbReference>
<reference evidence="14" key="2">
    <citation type="submission" date="2018-09" db="EMBL/GenBank/DDBJ databases">
        <authorList>
            <person name="James G."/>
        </authorList>
    </citation>
    <scope>NUCLEOTIDE SEQUENCE</scope>
</reference>
<evidence type="ECO:0000256" key="10">
    <source>
        <dbReference type="ARBA" id="ARBA00023128"/>
    </source>
</evidence>
<gene>
    <name evidence="14" type="primary">atp8</name>
</gene>
<keyword evidence="11 13" id="KW-0472">Membrane</keyword>
<dbReference type="EMBL" id="MH940192">
    <property type="protein sequence ID" value="AYR05273.1"/>
    <property type="molecule type" value="Genomic_DNA"/>
</dbReference>
<evidence type="ECO:0000256" key="11">
    <source>
        <dbReference type="ARBA" id="ARBA00023136"/>
    </source>
</evidence>
<dbReference type="Pfam" id="PF00895">
    <property type="entry name" value="ATP-synt_8"/>
    <property type="match status" value="1"/>
</dbReference>
<name>A0A3G3MEM0_9COLE</name>
<feature type="transmembrane region" description="Helical" evidence="13">
    <location>
        <begin position="12"/>
        <end position="31"/>
    </location>
</feature>
<sequence>MPQMAPLNWLSLMMMFLLIFLLTNCFNYFIFEKSIKSNDSYFKKKETYWKW</sequence>
<keyword evidence="4 12" id="KW-0813">Transport</keyword>
<evidence type="ECO:0000256" key="4">
    <source>
        <dbReference type="ARBA" id="ARBA00022448"/>
    </source>
</evidence>
<evidence type="ECO:0000256" key="6">
    <source>
        <dbReference type="ARBA" id="ARBA00022692"/>
    </source>
</evidence>
<evidence type="ECO:0000256" key="13">
    <source>
        <dbReference type="SAM" id="Phobius"/>
    </source>
</evidence>
<evidence type="ECO:0000256" key="12">
    <source>
        <dbReference type="RuleBase" id="RU003661"/>
    </source>
</evidence>
<keyword evidence="5 12" id="KW-0138">CF(0)</keyword>
<evidence type="ECO:0000256" key="9">
    <source>
        <dbReference type="ARBA" id="ARBA00023065"/>
    </source>
</evidence>
<keyword evidence="8 13" id="KW-1133">Transmembrane helix</keyword>
<evidence type="ECO:0000313" key="14">
    <source>
        <dbReference type="EMBL" id="AYR05273.1"/>
    </source>
</evidence>
<reference evidence="14" key="1">
    <citation type="journal article" date="2015" name="Mol. Biol. Evol.">
        <title>Soup to Tree: The Phylogeny of Beetles Inferred by Mitochondrial Metagenomics of a Bornean Rainforest Sample.</title>
        <authorList>
            <person name="Crampton-Platt A."/>
            <person name="Timmermans M.J."/>
            <person name="Gimmel M.L."/>
            <person name="Kutty S.N."/>
            <person name="Cockerill T.D."/>
            <person name="Vun Khen C."/>
            <person name="Vogler A.P."/>
        </authorList>
    </citation>
    <scope>NUCLEOTIDE SEQUENCE</scope>
</reference>
<dbReference type="GO" id="GO:0015986">
    <property type="term" value="P:proton motive force-driven ATP synthesis"/>
    <property type="evidence" value="ECO:0007669"/>
    <property type="project" value="InterPro"/>
</dbReference>
<dbReference type="GO" id="GO:0031966">
    <property type="term" value="C:mitochondrial membrane"/>
    <property type="evidence" value="ECO:0007669"/>
    <property type="project" value="UniProtKB-SubCell"/>
</dbReference>
<comment type="subcellular location">
    <subcellularLocation>
        <location evidence="1 12">Mitochondrion membrane</location>
        <topology evidence="1 12">Single-pass membrane protein</topology>
    </subcellularLocation>
</comment>
<organism evidence="14">
    <name type="scientific">Coleoptera sp. ACP-2013</name>
    <dbReference type="NCBI Taxonomy" id="2485033"/>
    <lineage>
        <taxon>Eukaryota</taxon>
        <taxon>Metazoa</taxon>
        <taxon>Ecdysozoa</taxon>
        <taxon>Arthropoda</taxon>
        <taxon>Hexapoda</taxon>
        <taxon>Insecta</taxon>
        <taxon>Pterygota</taxon>
        <taxon>Neoptera</taxon>
        <taxon>Endopterygota</taxon>
        <taxon>Coleoptera</taxon>
    </lineage>
</organism>
<evidence type="ECO:0000256" key="5">
    <source>
        <dbReference type="ARBA" id="ARBA00022547"/>
    </source>
</evidence>
<evidence type="ECO:0000256" key="2">
    <source>
        <dbReference type="ARBA" id="ARBA00008892"/>
    </source>
</evidence>
<proteinExistence type="inferred from homology"/>
<dbReference type="AlphaFoldDB" id="A0A3G3MEM0"/>
<evidence type="ECO:0000256" key="7">
    <source>
        <dbReference type="ARBA" id="ARBA00022781"/>
    </source>
</evidence>
<keyword evidence="10 12" id="KW-0496">Mitochondrion</keyword>
<evidence type="ECO:0000256" key="1">
    <source>
        <dbReference type="ARBA" id="ARBA00004304"/>
    </source>
</evidence>
<comment type="similarity">
    <text evidence="2 12">Belongs to the ATPase protein 8 family.</text>
</comment>
<comment type="subunit">
    <text evidence="3">F-type ATPases have 2 components, CF(1) - the catalytic core - and CF(0) - the membrane proton channel.</text>
</comment>
<keyword evidence="9 12" id="KW-0406">Ion transport</keyword>
<evidence type="ECO:0000256" key="8">
    <source>
        <dbReference type="ARBA" id="ARBA00022989"/>
    </source>
</evidence>
<keyword evidence="7 12" id="KW-0375">Hydrogen ion transport</keyword>